<keyword evidence="2" id="KW-1185">Reference proteome</keyword>
<comment type="caution">
    <text evidence="1">The sequence shown here is derived from an EMBL/GenBank/DDBJ whole genome shotgun (WGS) entry which is preliminary data.</text>
</comment>
<evidence type="ECO:0000313" key="2">
    <source>
        <dbReference type="Proteomes" id="UP000216538"/>
    </source>
</evidence>
<proteinExistence type="predicted"/>
<evidence type="ECO:0000313" key="1">
    <source>
        <dbReference type="EMBL" id="OZT73074.1"/>
    </source>
</evidence>
<accession>A0ABX4G5S3</accession>
<dbReference type="Proteomes" id="UP000216538">
    <property type="component" value="Unassembled WGS sequence"/>
</dbReference>
<gene>
    <name evidence="1" type="ORF">CE457_16220</name>
</gene>
<dbReference type="EMBL" id="NPEY01000014">
    <property type="protein sequence ID" value="OZT73074.1"/>
    <property type="molecule type" value="Genomic_DNA"/>
</dbReference>
<reference evidence="1 2" key="1">
    <citation type="submission" date="2017-07" db="EMBL/GenBank/DDBJ databases">
        <title>Shotgun whole genome sequences of three halophilic bacterial isolates.</title>
        <authorList>
            <person name="Pozzo T."/>
            <person name="Higdon S.M."/>
            <person name="Quillaguaman J."/>
        </authorList>
    </citation>
    <scope>NUCLEOTIDE SEQUENCE [LARGE SCALE GENOMIC DNA]</scope>
    <source>
        <strain evidence="1 2">LC1</strain>
    </source>
</reference>
<organism evidence="1 2">
    <name type="scientific">Vreelandella boliviensis LC1</name>
    <dbReference type="NCBI Taxonomy" id="1072583"/>
    <lineage>
        <taxon>Bacteria</taxon>
        <taxon>Pseudomonadati</taxon>
        <taxon>Pseudomonadota</taxon>
        <taxon>Gammaproteobacteria</taxon>
        <taxon>Oceanospirillales</taxon>
        <taxon>Halomonadaceae</taxon>
        <taxon>Vreelandella</taxon>
    </lineage>
</organism>
<name>A0ABX4G5S3_9GAMM</name>
<protein>
    <submittedName>
        <fullName evidence="1">Uncharacterized protein</fullName>
    </submittedName>
</protein>
<sequence>MPMTMKEDMKPPLCPGLHLLRCRIKIILKGGWICVLVNSRLYNDGHCLGAEMAKAHSNQWSHYECNTRLKDIMNVKIDGLSLAHIYSITSKKLVPSNLDKSLVAHSLLHFDQ</sequence>